<keyword evidence="10" id="KW-1185">Reference proteome</keyword>
<keyword evidence="6" id="KW-0902">Two-component regulatory system</keyword>
<evidence type="ECO:0000256" key="3">
    <source>
        <dbReference type="ARBA" id="ARBA00022553"/>
    </source>
</evidence>
<dbReference type="Proteomes" id="UP000474175">
    <property type="component" value="Unassembled WGS sequence"/>
</dbReference>
<dbReference type="CDD" id="cd00075">
    <property type="entry name" value="HATPase"/>
    <property type="match status" value="1"/>
</dbReference>
<evidence type="ECO:0000313" key="9">
    <source>
        <dbReference type="EMBL" id="NDU96383.1"/>
    </source>
</evidence>
<dbReference type="InterPro" id="IPR003594">
    <property type="entry name" value="HATPase_dom"/>
</dbReference>
<keyword evidence="7" id="KW-0812">Transmembrane</keyword>
<evidence type="ECO:0000256" key="4">
    <source>
        <dbReference type="ARBA" id="ARBA00022679"/>
    </source>
</evidence>
<evidence type="ECO:0000313" key="10">
    <source>
        <dbReference type="Proteomes" id="UP000474175"/>
    </source>
</evidence>
<evidence type="ECO:0000256" key="5">
    <source>
        <dbReference type="ARBA" id="ARBA00022777"/>
    </source>
</evidence>
<evidence type="ECO:0000259" key="8">
    <source>
        <dbReference type="PROSITE" id="PS50109"/>
    </source>
</evidence>
<keyword evidence="3" id="KW-0597">Phosphoprotein</keyword>
<dbReference type="PANTHER" id="PTHR43711">
    <property type="entry name" value="TWO-COMPONENT HISTIDINE KINASE"/>
    <property type="match status" value="1"/>
</dbReference>
<dbReference type="SMART" id="SM00387">
    <property type="entry name" value="HATPase_c"/>
    <property type="match status" value="1"/>
</dbReference>
<dbReference type="SMART" id="SM00388">
    <property type="entry name" value="HisKA"/>
    <property type="match status" value="1"/>
</dbReference>
<evidence type="ECO:0000256" key="7">
    <source>
        <dbReference type="SAM" id="Phobius"/>
    </source>
</evidence>
<dbReference type="InterPro" id="IPR050736">
    <property type="entry name" value="Sensor_HK_Regulatory"/>
</dbReference>
<protein>
    <recommendedName>
        <fullName evidence="2">histidine kinase</fullName>
        <ecNumber evidence="2">2.7.13.3</ecNumber>
    </recommendedName>
</protein>
<dbReference type="SUPFAM" id="SSF55874">
    <property type="entry name" value="ATPase domain of HSP90 chaperone/DNA topoisomerase II/histidine kinase"/>
    <property type="match status" value="1"/>
</dbReference>
<dbReference type="GO" id="GO:0000155">
    <property type="term" value="F:phosphorelay sensor kinase activity"/>
    <property type="evidence" value="ECO:0007669"/>
    <property type="project" value="InterPro"/>
</dbReference>
<sequence length="491" mass="55756">MNRRIRSIFWLMTICIIAINAFQGYWLWKTYQINRQQFASTVQSALFQSLEDQQVGDAKRLFIRKQKADSSSRMVIHRFDSMGSRHVRVFVNNRSDSISRIRIESEQPKRIVVTYDTQKRTTGANPLPADSIAKRISSLVLLDWTDRKRVNLAKLKAAYRSELIRRDIDATFQLDTLTSKPQNSLGNFVFYRNGDQLTTDDIIQTSPVPINPIQNLFVQATFAAPELYLLRQMGWLLGGSLLLLILTTGCFLFMLSTIMRQKKLSEVKSDFINNMTHELKTPIATVTAAVEALQNFGALNDPQRTQTYLAISQTNLQRLSDLVEKVLNLAVEEKRELVLHPEPVHLADVTNELITNHRLKATKPVIFDTSISQDAIVVVDRVHFGNALNNLIDNAIKYSRDKVTIQLSFRGNIDNWQLTVSDNGLGVPKAYQSAIFDRFFRVPTGNLHPVKGFGLGLAYVRQVVERHGGTITVQSEPGKGSEFTVHLIRRD</sequence>
<dbReference type="PANTHER" id="PTHR43711:SF1">
    <property type="entry name" value="HISTIDINE KINASE 1"/>
    <property type="match status" value="1"/>
</dbReference>
<evidence type="ECO:0000256" key="6">
    <source>
        <dbReference type="ARBA" id="ARBA00023012"/>
    </source>
</evidence>
<dbReference type="AlphaFoldDB" id="A0A6L9LC42"/>
<dbReference type="FunFam" id="3.30.565.10:FF:000006">
    <property type="entry name" value="Sensor histidine kinase WalK"/>
    <property type="match status" value="1"/>
</dbReference>
<dbReference type="EMBL" id="JAAFZH010000006">
    <property type="protein sequence ID" value="NDU96383.1"/>
    <property type="molecule type" value="Genomic_DNA"/>
</dbReference>
<evidence type="ECO:0000256" key="2">
    <source>
        <dbReference type="ARBA" id="ARBA00012438"/>
    </source>
</evidence>
<keyword evidence="7" id="KW-1133">Transmembrane helix</keyword>
<dbReference type="Pfam" id="PF00512">
    <property type="entry name" value="HisKA"/>
    <property type="match status" value="1"/>
</dbReference>
<dbReference type="InterPro" id="IPR003661">
    <property type="entry name" value="HisK_dim/P_dom"/>
</dbReference>
<dbReference type="SUPFAM" id="SSF47384">
    <property type="entry name" value="Homodimeric domain of signal transducing histidine kinase"/>
    <property type="match status" value="1"/>
</dbReference>
<dbReference type="EC" id="2.7.13.3" evidence="2"/>
<dbReference type="InterPro" id="IPR036890">
    <property type="entry name" value="HATPase_C_sf"/>
</dbReference>
<accession>A0A6L9LC42</accession>
<dbReference type="Pfam" id="PF02518">
    <property type="entry name" value="HATPase_c"/>
    <property type="match status" value="1"/>
</dbReference>
<dbReference type="RefSeq" id="WP_163950340.1">
    <property type="nucleotide sequence ID" value="NZ_JAAFZH010000006.1"/>
</dbReference>
<dbReference type="InterPro" id="IPR005467">
    <property type="entry name" value="His_kinase_dom"/>
</dbReference>
<feature type="transmembrane region" description="Helical" evidence="7">
    <location>
        <begin position="233"/>
        <end position="255"/>
    </location>
</feature>
<proteinExistence type="predicted"/>
<dbReference type="InterPro" id="IPR036097">
    <property type="entry name" value="HisK_dim/P_sf"/>
</dbReference>
<comment type="catalytic activity">
    <reaction evidence="1">
        <text>ATP + protein L-histidine = ADP + protein N-phospho-L-histidine.</text>
        <dbReference type="EC" id="2.7.13.3"/>
    </reaction>
</comment>
<dbReference type="PROSITE" id="PS50109">
    <property type="entry name" value="HIS_KIN"/>
    <property type="match status" value="1"/>
</dbReference>
<gene>
    <name evidence="9" type="ORF">GK108_16000</name>
</gene>
<dbReference type="CDD" id="cd00082">
    <property type="entry name" value="HisKA"/>
    <property type="match status" value="1"/>
</dbReference>
<keyword evidence="4" id="KW-0808">Transferase</keyword>
<dbReference type="Gene3D" id="3.30.565.10">
    <property type="entry name" value="Histidine kinase-like ATPase, C-terminal domain"/>
    <property type="match status" value="1"/>
</dbReference>
<feature type="transmembrane region" description="Helical" evidence="7">
    <location>
        <begin position="7"/>
        <end position="28"/>
    </location>
</feature>
<reference evidence="9 10" key="1">
    <citation type="submission" date="2020-02" db="EMBL/GenBank/DDBJ databases">
        <title>Draft genome sequence of two Spirosoma agri KCTC 52727 and Spirosoma terrae KCTC 52035.</title>
        <authorList>
            <person name="Rojas J."/>
            <person name="Ambika Manirajan B."/>
            <person name="Suarez C."/>
            <person name="Ratering S."/>
            <person name="Schnell S."/>
        </authorList>
    </citation>
    <scope>NUCLEOTIDE SEQUENCE [LARGE SCALE GENOMIC DNA]</scope>
    <source>
        <strain evidence="9 10">KCTC 52035</strain>
    </source>
</reference>
<keyword evidence="5 9" id="KW-0418">Kinase</keyword>
<dbReference type="InterPro" id="IPR004358">
    <property type="entry name" value="Sig_transdc_His_kin-like_C"/>
</dbReference>
<comment type="caution">
    <text evidence="9">The sequence shown here is derived from an EMBL/GenBank/DDBJ whole genome shotgun (WGS) entry which is preliminary data.</text>
</comment>
<organism evidence="9 10">
    <name type="scientific">Spirosoma terrae</name>
    <dbReference type="NCBI Taxonomy" id="1968276"/>
    <lineage>
        <taxon>Bacteria</taxon>
        <taxon>Pseudomonadati</taxon>
        <taxon>Bacteroidota</taxon>
        <taxon>Cytophagia</taxon>
        <taxon>Cytophagales</taxon>
        <taxon>Cytophagaceae</taxon>
        <taxon>Spirosoma</taxon>
    </lineage>
</organism>
<dbReference type="PRINTS" id="PR00344">
    <property type="entry name" value="BCTRLSENSOR"/>
</dbReference>
<evidence type="ECO:0000256" key="1">
    <source>
        <dbReference type="ARBA" id="ARBA00000085"/>
    </source>
</evidence>
<feature type="domain" description="Histidine kinase" evidence="8">
    <location>
        <begin position="274"/>
        <end position="491"/>
    </location>
</feature>
<dbReference type="Gene3D" id="1.10.287.130">
    <property type="match status" value="1"/>
</dbReference>
<keyword evidence="7" id="KW-0472">Membrane</keyword>
<name>A0A6L9LC42_9BACT</name>